<keyword evidence="2" id="KW-0479">Metal-binding</keyword>
<evidence type="ECO:0000256" key="5">
    <source>
        <dbReference type="SAM" id="MobiDB-lite"/>
    </source>
</evidence>
<evidence type="ECO:0000259" key="6">
    <source>
        <dbReference type="PROSITE" id="PS51747"/>
    </source>
</evidence>
<evidence type="ECO:0000256" key="4">
    <source>
        <dbReference type="ARBA" id="ARBA00022833"/>
    </source>
</evidence>
<dbReference type="Gene3D" id="3.40.140.10">
    <property type="entry name" value="Cytidine Deaminase, domain 2"/>
    <property type="match status" value="1"/>
</dbReference>
<proteinExistence type="inferred from homology"/>
<dbReference type="Pfam" id="PF00383">
    <property type="entry name" value="dCMP_cyt_deam_1"/>
    <property type="match status" value="1"/>
</dbReference>
<evidence type="ECO:0000256" key="2">
    <source>
        <dbReference type="ARBA" id="ARBA00022723"/>
    </source>
</evidence>
<comment type="similarity">
    <text evidence="1">Belongs to the cytidine and deoxycytidylate deaminase family.</text>
</comment>
<dbReference type="SUPFAM" id="SSF53927">
    <property type="entry name" value="Cytidine deaminase-like"/>
    <property type="match status" value="1"/>
</dbReference>
<dbReference type="GO" id="GO:0006152">
    <property type="term" value="P:purine nucleoside catabolic process"/>
    <property type="evidence" value="ECO:0007669"/>
    <property type="project" value="TreeGrafter"/>
</dbReference>
<feature type="domain" description="CMP/dCMP-type deaminase" evidence="6">
    <location>
        <begin position="82"/>
        <end position="195"/>
    </location>
</feature>
<dbReference type="PATRIC" id="fig|761659.10.peg.1661"/>
<dbReference type="AlphaFoldDB" id="D5H8T4"/>
<dbReference type="PROSITE" id="PS51747">
    <property type="entry name" value="CYT_DCMP_DEAMINASES_2"/>
    <property type="match status" value="1"/>
</dbReference>
<dbReference type="GO" id="GO:0047974">
    <property type="term" value="F:guanosine deaminase activity"/>
    <property type="evidence" value="ECO:0007669"/>
    <property type="project" value="TreeGrafter"/>
</dbReference>
<evidence type="ECO:0000256" key="3">
    <source>
        <dbReference type="ARBA" id="ARBA00022801"/>
    </source>
</evidence>
<gene>
    <name evidence="7" type="ordered locus">SRM_01518</name>
</gene>
<dbReference type="GO" id="GO:0046872">
    <property type="term" value="F:metal ion binding"/>
    <property type="evidence" value="ECO:0007669"/>
    <property type="project" value="UniProtKB-KW"/>
</dbReference>
<evidence type="ECO:0000256" key="1">
    <source>
        <dbReference type="ARBA" id="ARBA00006576"/>
    </source>
</evidence>
<dbReference type="InterPro" id="IPR016193">
    <property type="entry name" value="Cytidine_deaminase-like"/>
</dbReference>
<dbReference type="PANTHER" id="PTHR11079:SF161">
    <property type="entry name" value="CMP_DCMP-TYPE DEAMINASE DOMAIN-CONTAINING PROTEIN"/>
    <property type="match status" value="1"/>
</dbReference>
<organism evidence="7 8">
    <name type="scientific">Salinibacter ruber (strain M8)</name>
    <dbReference type="NCBI Taxonomy" id="761659"/>
    <lineage>
        <taxon>Bacteria</taxon>
        <taxon>Pseudomonadati</taxon>
        <taxon>Rhodothermota</taxon>
        <taxon>Rhodothermia</taxon>
        <taxon>Rhodothermales</taxon>
        <taxon>Salinibacteraceae</taxon>
        <taxon>Salinibacter</taxon>
    </lineage>
</organism>
<sequence length="237" mass="26421">MRHGPWQERRFECVDGPVKKVLPGAACKRRLGQAHERPRAPRRPGTKRRDSRMMEAIWAGAPVPLPGSRFRFLSIESDPPMPSPSSFLREAIEMAVQNVTTGQGGPFAALVVRDGEIVGRGTNVVTTLNDPTAHAEVTAIRRACDALDDFELAGCTLYATCEPCPMCLGAAYWARLDRVYYAATQEDAAEAGFDDHHIYEEMAKPPTERQIPMDQALSEEANRPFEAWLDYEDRVAY</sequence>
<feature type="region of interest" description="Disordered" evidence="5">
    <location>
        <begin position="27"/>
        <end position="51"/>
    </location>
</feature>
<dbReference type="KEGG" id="srm:SRM_01518"/>
<reference evidence="7 8" key="1">
    <citation type="journal article" date="2010" name="ISME J.">
        <title>Fine-scale evolution: genomic, phenotypic and ecological differentiation in two coexisting Salinibacter ruber strains.</title>
        <authorList>
            <person name="Pena A."/>
            <person name="Teeling H."/>
            <person name="Huerta-Cepas J."/>
            <person name="Santos F."/>
            <person name="Yarza P."/>
            <person name="Brito-Echeverria J."/>
            <person name="Lucio M."/>
            <person name="Schmitt-Kopplin P."/>
            <person name="Meseguer I."/>
            <person name="Schenowitz C."/>
            <person name="Dossat C."/>
            <person name="Barbe V."/>
            <person name="Dopazo J."/>
            <person name="Rossello-Mora R."/>
            <person name="Schuler M."/>
            <person name="Glockner F.O."/>
            <person name="Amann R."/>
            <person name="Gabaldon T."/>
            <person name="Anton J."/>
        </authorList>
    </citation>
    <scope>NUCLEOTIDE SEQUENCE [LARGE SCALE GENOMIC DNA]</scope>
    <source>
        <strain evidence="7 8">M8</strain>
    </source>
</reference>
<keyword evidence="3" id="KW-0378">Hydrolase</keyword>
<dbReference type="InterPro" id="IPR002125">
    <property type="entry name" value="CMP_dCMP_dom"/>
</dbReference>
<protein>
    <submittedName>
        <fullName evidence="7">Probable cytidine deaminase</fullName>
    </submittedName>
</protein>
<evidence type="ECO:0000313" key="7">
    <source>
        <dbReference type="EMBL" id="CBH24439.1"/>
    </source>
</evidence>
<dbReference type="CDD" id="cd01285">
    <property type="entry name" value="nucleoside_deaminase"/>
    <property type="match status" value="1"/>
</dbReference>
<dbReference type="HOGENOM" id="CLU_1169997_0_0_10"/>
<accession>D5H8T4</accession>
<dbReference type="EMBL" id="FP565814">
    <property type="protein sequence ID" value="CBH24439.1"/>
    <property type="molecule type" value="Genomic_DNA"/>
</dbReference>
<dbReference type="FunFam" id="3.40.140.10:FF:000011">
    <property type="entry name" value="tRNA-specific adenosine deaminase"/>
    <property type="match status" value="1"/>
</dbReference>
<name>D5H8T4_SALRM</name>
<dbReference type="Proteomes" id="UP000000933">
    <property type="component" value="Chromosome"/>
</dbReference>
<reference evidence="8" key="2">
    <citation type="submission" date="2010-04" db="EMBL/GenBank/DDBJ databases">
        <title>Genome sequence of Salinibacter ruber M8.</title>
        <authorList>
            <consortium name="Genoscope"/>
        </authorList>
    </citation>
    <scope>NUCLEOTIDE SEQUENCE [LARGE SCALE GENOMIC DNA]</scope>
    <source>
        <strain evidence="8">M8</strain>
    </source>
</reference>
<keyword evidence="4" id="KW-0862">Zinc</keyword>
<dbReference type="PANTHER" id="PTHR11079">
    <property type="entry name" value="CYTOSINE DEAMINASE FAMILY MEMBER"/>
    <property type="match status" value="1"/>
</dbReference>
<evidence type="ECO:0000313" key="8">
    <source>
        <dbReference type="Proteomes" id="UP000000933"/>
    </source>
</evidence>